<organism evidence="2 3">
    <name type="scientific">Trichocladium antarcticum</name>
    <dbReference type="NCBI Taxonomy" id="1450529"/>
    <lineage>
        <taxon>Eukaryota</taxon>
        <taxon>Fungi</taxon>
        <taxon>Dikarya</taxon>
        <taxon>Ascomycota</taxon>
        <taxon>Pezizomycotina</taxon>
        <taxon>Sordariomycetes</taxon>
        <taxon>Sordariomycetidae</taxon>
        <taxon>Sordariales</taxon>
        <taxon>Chaetomiaceae</taxon>
        <taxon>Trichocladium</taxon>
    </lineage>
</organism>
<dbReference type="AlphaFoldDB" id="A0AAN6ULH9"/>
<name>A0AAN6ULH9_9PEZI</name>
<evidence type="ECO:0000313" key="2">
    <source>
        <dbReference type="EMBL" id="KAK4134805.1"/>
    </source>
</evidence>
<protein>
    <submittedName>
        <fullName evidence="2">Uncharacterized protein</fullName>
    </submittedName>
</protein>
<feature type="region of interest" description="Disordered" evidence="1">
    <location>
        <begin position="144"/>
        <end position="169"/>
    </location>
</feature>
<sequence>MLLSGLGIPRPWSTPESPPPRLCPGPGRDAGLGSRLNFHHAASYQIGLGIPTTPKMPAPLFLGGTPRAELTWLHRELGLHNACRRTTRPGGSCSNDGRRTRPSRKARRLRVWIRCHGAYRVHGRREAGTGPWDLIGKPRFTGLRTAPRTASQSVNRPTYPEDPYPAPRW</sequence>
<accession>A0AAN6ULH9</accession>
<comment type="caution">
    <text evidence="2">The sequence shown here is derived from an EMBL/GenBank/DDBJ whole genome shotgun (WGS) entry which is preliminary data.</text>
</comment>
<dbReference type="EMBL" id="MU853407">
    <property type="protein sequence ID" value="KAK4134805.1"/>
    <property type="molecule type" value="Genomic_DNA"/>
</dbReference>
<gene>
    <name evidence="2" type="ORF">BT67DRAFT_281717</name>
</gene>
<evidence type="ECO:0000313" key="3">
    <source>
        <dbReference type="Proteomes" id="UP001304895"/>
    </source>
</evidence>
<feature type="region of interest" description="Disordered" evidence="1">
    <location>
        <begin position="1"/>
        <end position="28"/>
    </location>
</feature>
<evidence type="ECO:0000256" key="1">
    <source>
        <dbReference type="SAM" id="MobiDB-lite"/>
    </source>
</evidence>
<dbReference type="Proteomes" id="UP001304895">
    <property type="component" value="Unassembled WGS sequence"/>
</dbReference>
<keyword evidence="3" id="KW-1185">Reference proteome</keyword>
<reference evidence="2" key="1">
    <citation type="journal article" date="2023" name="Mol. Phylogenet. Evol.">
        <title>Genome-scale phylogeny and comparative genomics of the fungal order Sordariales.</title>
        <authorList>
            <person name="Hensen N."/>
            <person name="Bonometti L."/>
            <person name="Westerberg I."/>
            <person name="Brannstrom I.O."/>
            <person name="Guillou S."/>
            <person name="Cros-Aarteil S."/>
            <person name="Calhoun S."/>
            <person name="Haridas S."/>
            <person name="Kuo A."/>
            <person name="Mondo S."/>
            <person name="Pangilinan J."/>
            <person name="Riley R."/>
            <person name="LaButti K."/>
            <person name="Andreopoulos B."/>
            <person name="Lipzen A."/>
            <person name="Chen C."/>
            <person name="Yan M."/>
            <person name="Daum C."/>
            <person name="Ng V."/>
            <person name="Clum A."/>
            <person name="Steindorff A."/>
            <person name="Ohm R.A."/>
            <person name="Martin F."/>
            <person name="Silar P."/>
            <person name="Natvig D.O."/>
            <person name="Lalanne C."/>
            <person name="Gautier V."/>
            <person name="Ament-Velasquez S.L."/>
            <person name="Kruys A."/>
            <person name="Hutchinson M.I."/>
            <person name="Powell A.J."/>
            <person name="Barry K."/>
            <person name="Miller A.N."/>
            <person name="Grigoriev I.V."/>
            <person name="Debuchy R."/>
            <person name="Gladieux P."/>
            <person name="Hiltunen Thoren M."/>
            <person name="Johannesson H."/>
        </authorList>
    </citation>
    <scope>NUCLEOTIDE SEQUENCE</scope>
    <source>
        <strain evidence="2">CBS 123565</strain>
    </source>
</reference>
<proteinExistence type="predicted"/>
<reference evidence="2" key="2">
    <citation type="submission" date="2023-05" db="EMBL/GenBank/DDBJ databases">
        <authorList>
            <consortium name="Lawrence Berkeley National Laboratory"/>
            <person name="Steindorff A."/>
            <person name="Hensen N."/>
            <person name="Bonometti L."/>
            <person name="Westerberg I."/>
            <person name="Brannstrom I.O."/>
            <person name="Guillou S."/>
            <person name="Cros-Aarteil S."/>
            <person name="Calhoun S."/>
            <person name="Haridas S."/>
            <person name="Kuo A."/>
            <person name="Mondo S."/>
            <person name="Pangilinan J."/>
            <person name="Riley R."/>
            <person name="Labutti K."/>
            <person name="Andreopoulos B."/>
            <person name="Lipzen A."/>
            <person name="Chen C."/>
            <person name="Yanf M."/>
            <person name="Daum C."/>
            <person name="Ng V."/>
            <person name="Clum A."/>
            <person name="Ohm R."/>
            <person name="Martin F."/>
            <person name="Silar P."/>
            <person name="Natvig D."/>
            <person name="Lalanne C."/>
            <person name="Gautier V."/>
            <person name="Ament-Velasquez S.L."/>
            <person name="Kruys A."/>
            <person name="Hutchinson M.I."/>
            <person name="Powell A.J."/>
            <person name="Barry K."/>
            <person name="Miller A.N."/>
            <person name="Grigoriev I.V."/>
            <person name="Debuchy R."/>
            <person name="Gladieux P."/>
            <person name="Thoren M.H."/>
            <person name="Johannesson H."/>
        </authorList>
    </citation>
    <scope>NUCLEOTIDE SEQUENCE</scope>
    <source>
        <strain evidence="2">CBS 123565</strain>
    </source>
</reference>
<feature type="compositionally biased region" description="Pro residues" evidence="1">
    <location>
        <begin position="160"/>
        <end position="169"/>
    </location>
</feature>